<keyword evidence="2" id="KW-1185">Reference proteome</keyword>
<dbReference type="EMBL" id="BMAW01086557">
    <property type="protein sequence ID" value="GFU47829.1"/>
    <property type="molecule type" value="Genomic_DNA"/>
</dbReference>
<dbReference type="AlphaFoldDB" id="A0A8X6R558"/>
<accession>A0A8X6R558</accession>
<comment type="caution">
    <text evidence="1">The sequence shown here is derived from an EMBL/GenBank/DDBJ whole genome shotgun (WGS) entry which is preliminary data.</text>
</comment>
<sequence length="85" mass="9471">MIIRFLQRIETVNEGGSSTTQQLPLRGREYATFLAEYQSHTASKNGIIYNLGERQSLALSDGLLDGCVMAIEDDGQSYEWDGLLN</sequence>
<gene>
    <name evidence="1" type="ORF">NPIL_680281</name>
</gene>
<reference evidence="1" key="1">
    <citation type="submission" date="2020-08" db="EMBL/GenBank/DDBJ databases">
        <title>Multicomponent nature underlies the extraordinary mechanical properties of spider dragline silk.</title>
        <authorList>
            <person name="Kono N."/>
            <person name="Nakamura H."/>
            <person name="Mori M."/>
            <person name="Yoshida Y."/>
            <person name="Ohtoshi R."/>
            <person name="Malay A.D."/>
            <person name="Moran D.A.P."/>
            <person name="Tomita M."/>
            <person name="Numata K."/>
            <person name="Arakawa K."/>
        </authorList>
    </citation>
    <scope>NUCLEOTIDE SEQUENCE</scope>
</reference>
<dbReference type="Proteomes" id="UP000887013">
    <property type="component" value="Unassembled WGS sequence"/>
</dbReference>
<protein>
    <submittedName>
        <fullName evidence="1">Uncharacterized protein</fullName>
    </submittedName>
</protein>
<name>A0A8X6R558_NEPPI</name>
<proteinExistence type="predicted"/>
<evidence type="ECO:0000313" key="2">
    <source>
        <dbReference type="Proteomes" id="UP000887013"/>
    </source>
</evidence>
<organism evidence="1 2">
    <name type="scientific">Nephila pilipes</name>
    <name type="common">Giant wood spider</name>
    <name type="synonym">Nephila maculata</name>
    <dbReference type="NCBI Taxonomy" id="299642"/>
    <lineage>
        <taxon>Eukaryota</taxon>
        <taxon>Metazoa</taxon>
        <taxon>Ecdysozoa</taxon>
        <taxon>Arthropoda</taxon>
        <taxon>Chelicerata</taxon>
        <taxon>Arachnida</taxon>
        <taxon>Araneae</taxon>
        <taxon>Araneomorphae</taxon>
        <taxon>Entelegynae</taxon>
        <taxon>Araneoidea</taxon>
        <taxon>Nephilidae</taxon>
        <taxon>Nephila</taxon>
    </lineage>
</organism>
<evidence type="ECO:0000313" key="1">
    <source>
        <dbReference type="EMBL" id="GFU47829.1"/>
    </source>
</evidence>